<gene>
    <name evidence="2" type="ORF">KYY02_19530</name>
</gene>
<feature type="region of interest" description="Disordered" evidence="1">
    <location>
        <begin position="622"/>
        <end position="673"/>
    </location>
</feature>
<reference evidence="2 3" key="1">
    <citation type="journal article" date="2021" name="Res Sq">
        <title>Streptomyces Pimoensis sp. nov., Isolated From the Taklimakan Desert in Xinjiang, China.</title>
        <authorList>
            <person name="Zhang P."/>
            <person name="Luo X."/>
            <person name="Luo X."/>
            <person name="Liu Z."/>
            <person name="Xia Z."/>
            <person name="Wan C."/>
            <person name="zhang L."/>
        </authorList>
    </citation>
    <scope>NUCLEOTIDE SEQUENCE [LARGE SCALE GENOMIC DNA]</scope>
    <source>
        <strain evidence="2 3">TRM75549</strain>
    </source>
</reference>
<name>A0ABV4J1J0_9ACTN</name>
<protein>
    <submittedName>
        <fullName evidence="2">Uncharacterized protein</fullName>
    </submittedName>
</protein>
<evidence type="ECO:0000313" key="3">
    <source>
        <dbReference type="Proteomes" id="UP001567537"/>
    </source>
</evidence>
<feature type="compositionally biased region" description="Low complexity" evidence="1">
    <location>
        <begin position="626"/>
        <end position="635"/>
    </location>
</feature>
<proteinExistence type="predicted"/>
<organism evidence="2 3">
    <name type="scientific">Streptomyces pimonensis</name>
    <dbReference type="NCBI Taxonomy" id="2860288"/>
    <lineage>
        <taxon>Bacteria</taxon>
        <taxon>Bacillati</taxon>
        <taxon>Actinomycetota</taxon>
        <taxon>Actinomycetes</taxon>
        <taxon>Kitasatosporales</taxon>
        <taxon>Streptomycetaceae</taxon>
        <taxon>Streptomyces</taxon>
    </lineage>
</organism>
<sequence length="1256" mass="128350">MPVGGNFTGCGCGPDAEVCDSPTQPVATVGLCLADGTPIAVTVVRDCAGAVTSEGWIDLNTGAYTSGPAPAGAGACDAGCVDTVCRTLCDDTDGDGQADTTYSELWCIRANGSAELVLTYQDDPSVPYTPTAPVDCEYGCPQTETVQLCDDAGAFLRRYTWLQGAASFEDWALDGATPHVVTGTVRQCAASSDCDAATTPAATLGLCLADGTPIAVLVTRDCDGLVTQDGWLNLTTGAWSAGDPPAGTMACGNPRSITTAGVFCDVDPATGDVLGLVLVEYTYGSDGAVASVRLVDAITGQTYTPQGEVTTCPAGVEQPERDVLQLCDTATDGTVTEFVRDYTRDENGTITGHTDYRLDGTPYTPAGTVGRCVQECQDCQTVILCDTDPASPAAIAGTEASGTLPNNVAWTATASSPQPPSQQSDGAAWWGMGTFPNPSVPLNTWTFDQPVTVEFSVAMLYSTGTNAGENTVQLPAGAVPVSLPPGYTYDPAANVVRGDASLTDCAILNAPTRETSARFRVTGVTSLQLRYLGGRTAFSNCQRIGSWLFGALDVSVGGTFARTVCRDCTGAVTSTTDTLLDGTTPYVPVGTVGVCGPAPATQEEPCRNTSTLLLCDLPAEGEHEGASTATDDTASLTYNPGPGHTPLPGGAPPLWAGDPFTIPSDPDGSAGSGDQVYRMVSARLTPSAAVPDCNDGTVTVTAAMDVTNDGPAAGGGYSGRLLLLSGGVQVDEDPLTGSSPVGVTQHRTVTAQVPLADFEAGAVEIILMVETWQSRPKSWTAQSFTASYEVGQPSSGCAPQFLRTIVTDCETGQIVSSTDTTLDGQPYTPTGEVGQCVPTGGGGECCPPPEPEPCRDSTTLLVCDLPTGGTPEAAVTDTDPTPYYPYPTAAPVAGAQALWDGGTLDLPPGTGPQPGTTGSVNSFAAIVQAPRPACDTGTARVAVSLTVQQTGPDDGCGPTGHLRIFNGTTQAGLTVLPANTPNGFFGTLTVEADVPAADLAAGNLAFALALDAFDDSPTTCMPSPRRTGWQLSAFTATAVYDQTGCETQFLRTVLTDCDTGTVLTVTDTTLDGQPYTVTGEVGQCLPAGGGEAEPPPPCEAHNLLTACRCDDTTGDGLADTEYVELLAVDCAGTLTSIGTYTPDLSAPYTPVAPMPCESGSEDADPAYGVQAHRIELAPGASWSAATYGPALRSVTAVAHTGPGEITTADGSSTLFQGESVTWSIDKGQDAGLVGPLTITATGGIVTVTYTLGGIQL</sequence>
<dbReference type="Proteomes" id="UP001567537">
    <property type="component" value="Unassembled WGS sequence"/>
</dbReference>
<comment type="caution">
    <text evidence="2">The sequence shown here is derived from an EMBL/GenBank/DDBJ whole genome shotgun (WGS) entry which is preliminary data.</text>
</comment>
<keyword evidence="3" id="KW-1185">Reference proteome</keyword>
<dbReference type="RefSeq" id="WP_371239719.1">
    <property type="nucleotide sequence ID" value="NZ_JAHWZY010000019.1"/>
</dbReference>
<accession>A0ABV4J1J0</accession>
<dbReference type="EMBL" id="JAHWZY010000019">
    <property type="protein sequence ID" value="MEZ3180800.1"/>
    <property type="molecule type" value="Genomic_DNA"/>
</dbReference>
<evidence type="ECO:0000256" key="1">
    <source>
        <dbReference type="SAM" id="MobiDB-lite"/>
    </source>
</evidence>
<evidence type="ECO:0000313" key="2">
    <source>
        <dbReference type="EMBL" id="MEZ3180800.1"/>
    </source>
</evidence>